<name>A0ABS0XNU2_9SPHN</name>
<dbReference type="EMBL" id="JAELXS010000003">
    <property type="protein sequence ID" value="MBJ6121455.1"/>
    <property type="molecule type" value="Genomic_DNA"/>
</dbReference>
<keyword evidence="4" id="KW-1185">Reference proteome</keyword>
<keyword evidence="1" id="KW-0560">Oxidoreductase</keyword>
<reference evidence="4" key="1">
    <citation type="submission" date="2020-12" db="EMBL/GenBank/DDBJ databases">
        <title>Hymenobacter sp.</title>
        <authorList>
            <person name="Kim M.K."/>
        </authorList>
    </citation>
    <scope>NUCLEOTIDE SEQUENCE [LARGE SCALE GENOMIC DNA]</scope>
    <source>
        <strain evidence="4">BT553</strain>
    </source>
</reference>
<dbReference type="InterPro" id="IPR016161">
    <property type="entry name" value="Ald_DH/histidinol_DH"/>
</dbReference>
<dbReference type="InterPro" id="IPR047110">
    <property type="entry name" value="GABD/Sad-like"/>
</dbReference>
<dbReference type="Proteomes" id="UP000640426">
    <property type="component" value="Unassembled WGS sequence"/>
</dbReference>
<dbReference type="InterPro" id="IPR015590">
    <property type="entry name" value="Aldehyde_DH_dom"/>
</dbReference>
<evidence type="ECO:0000256" key="1">
    <source>
        <dbReference type="ARBA" id="ARBA00023002"/>
    </source>
</evidence>
<dbReference type="RefSeq" id="WP_199036322.1">
    <property type="nucleotide sequence ID" value="NZ_JAELXS010000003.1"/>
</dbReference>
<dbReference type="Gene3D" id="3.40.309.10">
    <property type="entry name" value="Aldehyde Dehydrogenase, Chain A, domain 2"/>
    <property type="match status" value="1"/>
</dbReference>
<sequence>MSRDFVESINPATGEVIARHVLMDAAALNAAIDTAHAGWITWRDRPLPDRAATLAALGAALRDRADRFARLITAEMGKPIAQARAEVEKCAGLCDWYAANGPALLADEPLPVTDDGRAIVYWQPIGIVFAVMPWNFPIWQALRAAVPIMLAGNGFVLKHADNVQGCATLLAETAVAAGIPVGAFTNIAIAQEASIGVVGDPRIAAVTVTAGPAAGAAIAAEAGRHLKKSVLELGGVDPFIVLADADLDAAVAAAVTSRFANAGQVCIAAKRLIVEAPVLAAFTERFVAATRRLVIGDPMDEATFIGPLARPRGRDELHAHVVASIDAGARLLLGGEPLPGPGNFYAPTILADVTPTMAAGCNELFGPVAAIMTADDADHAIALANATEYGLSAALWSGDAVRADKLARRIEAGAVFVNGISASDPRVPIGGIKRSGYGRELSWFGVREFANAKLIWTR</sequence>
<proteinExistence type="predicted"/>
<gene>
    <name evidence="3" type="ORF">JAO74_06585</name>
</gene>
<comment type="caution">
    <text evidence="3">The sequence shown here is derived from an EMBL/GenBank/DDBJ whole genome shotgun (WGS) entry which is preliminary data.</text>
</comment>
<dbReference type="PROSITE" id="PS00070">
    <property type="entry name" value="ALDEHYDE_DEHYDR_CYS"/>
    <property type="match status" value="1"/>
</dbReference>
<accession>A0ABS0XNU2</accession>
<dbReference type="PANTHER" id="PTHR43217">
    <property type="entry name" value="SUCCINATE SEMIALDEHYDE DEHYDROGENASE [NAD(P)+] SAD"/>
    <property type="match status" value="1"/>
</dbReference>
<dbReference type="PANTHER" id="PTHR43217:SF1">
    <property type="entry name" value="SUCCINATE SEMIALDEHYDE DEHYDROGENASE [NAD(P)+] SAD"/>
    <property type="match status" value="1"/>
</dbReference>
<dbReference type="InterPro" id="IPR016163">
    <property type="entry name" value="Ald_DH_C"/>
</dbReference>
<evidence type="ECO:0000313" key="4">
    <source>
        <dbReference type="Proteomes" id="UP000640426"/>
    </source>
</evidence>
<dbReference type="SUPFAM" id="SSF53720">
    <property type="entry name" value="ALDH-like"/>
    <property type="match status" value="1"/>
</dbReference>
<dbReference type="Gene3D" id="3.40.605.10">
    <property type="entry name" value="Aldehyde Dehydrogenase, Chain A, domain 1"/>
    <property type="match status" value="1"/>
</dbReference>
<dbReference type="InterPro" id="IPR016162">
    <property type="entry name" value="Ald_DH_N"/>
</dbReference>
<evidence type="ECO:0000259" key="2">
    <source>
        <dbReference type="Pfam" id="PF00171"/>
    </source>
</evidence>
<feature type="domain" description="Aldehyde dehydrogenase" evidence="2">
    <location>
        <begin position="6"/>
        <end position="454"/>
    </location>
</feature>
<evidence type="ECO:0000313" key="3">
    <source>
        <dbReference type="EMBL" id="MBJ6121455.1"/>
    </source>
</evidence>
<protein>
    <submittedName>
        <fullName evidence="3">Aldehyde dehydrogenase family protein</fullName>
    </submittedName>
</protein>
<organism evidence="3 4">
    <name type="scientific">Sphingomonas mollis</name>
    <dbReference type="NCBI Taxonomy" id="2795726"/>
    <lineage>
        <taxon>Bacteria</taxon>
        <taxon>Pseudomonadati</taxon>
        <taxon>Pseudomonadota</taxon>
        <taxon>Alphaproteobacteria</taxon>
        <taxon>Sphingomonadales</taxon>
        <taxon>Sphingomonadaceae</taxon>
        <taxon>Sphingomonas</taxon>
    </lineage>
</organism>
<dbReference type="Pfam" id="PF00171">
    <property type="entry name" value="Aldedh"/>
    <property type="match status" value="1"/>
</dbReference>
<dbReference type="InterPro" id="IPR016160">
    <property type="entry name" value="Ald_DH_CS_CYS"/>
</dbReference>